<reference evidence="1 2" key="1">
    <citation type="submission" date="2016-08" db="EMBL/GenBank/DDBJ databases">
        <authorList>
            <person name="Seilhamer J.J."/>
        </authorList>
    </citation>
    <scope>NUCLEOTIDE SEQUENCE [LARGE SCALE GENOMIC DNA]</scope>
    <source>
        <strain evidence="1 2">IEBC_T61001</strain>
    </source>
</reference>
<sequence>MFLIILDEHYKTANSNGISKKRLQQRVYRYDWDIERAMTQPIGTKKMDFDRKHGEWMHIAEQNGISRYTFYSRLKGGWSYELAATKPPGKQGNRYDENGELKEII</sequence>
<gene>
    <name evidence="1" type="ORF">BTT61001_04269</name>
</gene>
<dbReference type="AlphaFoldDB" id="A0A1C4FFD4"/>
<organism evidence="1 2">
    <name type="scientific">Bacillus thuringiensis</name>
    <dbReference type="NCBI Taxonomy" id="1428"/>
    <lineage>
        <taxon>Bacteria</taxon>
        <taxon>Bacillati</taxon>
        <taxon>Bacillota</taxon>
        <taxon>Bacilli</taxon>
        <taxon>Bacillales</taxon>
        <taxon>Bacillaceae</taxon>
        <taxon>Bacillus</taxon>
        <taxon>Bacillus cereus group</taxon>
    </lineage>
</organism>
<dbReference type="Proteomes" id="UP000195991">
    <property type="component" value="Unassembled WGS sequence"/>
</dbReference>
<protein>
    <submittedName>
        <fullName evidence="1">Uncharacterized protein</fullName>
    </submittedName>
</protein>
<dbReference type="EMBL" id="FMBI01000037">
    <property type="protein sequence ID" value="SCC54620.1"/>
    <property type="molecule type" value="Genomic_DNA"/>
</dbReference>
<name>A0A1C4FFD4_BACTU</name>
<accession>A0A1C4FFD4</accession>
<dbReference type="RefSeq" id="WP_088008908.1">
    <property type="nucleotide sequence ID" value="NZ_FMBI01000037.1"/>
</dbReference>
<evidence type="ECO:0000313" key="2">
    <source>
        <dbReference type="Proteomes" id="UP000195991"/>
    </source>
</evidence>
<evidence type="ECO:0000313" key="1">
    <source>
        <dbReference type="EMBL" id="SCC54620.1"/>
    </source>
</evidence>
<proteinExistence type="predicted"/>